<proteinExistence type="predicted"/>
<dbReference type="GO" id="GO:0006313">
    <property type="term" value="P:DNA transposition"/>
    <property type="evidence" value="ECO:0007669"/>
    <property type="project" value="InterPro"/>
</dbReference>
<gene>
    <name evidence="1" type="ORF">ASN_2437</name>
</gene>
<dbReference type="AlphaFoldDB" id="A0A0U5EW09"/>
<name>A0A0U5EW09_9PROT</name>
<evidence type="ECO:0000313" key="2">
    <source>
        <dbReference type="Proteomes" id="UP000056109"/>
    </source>
</evidence>
<dbReference type="NCBIfam" id="NF047595">
    <property type="entry name" value="IS66_ISRel24_TnpA"/>
    <property type="match status" value="1"/>
</dbReference>
<dbReference type="GO" id="GO:0003677">
    <property type="term" value="F:DNA binding"/>
    <property type="evidence" value="ECO:0007669"/>
    <property type="project" value="InterPro"/>
</dbReference>
<evidence type="ECO:0008006" key="3">
    <source>
        <dbReference type="Google" id="ProtNLM"/>
    </source>
</evidence>
<reference evidence="2" key="1">
    <citation type="submission" date="2014-09" db="EMBL/GenBank/DDBJ databases">
        <authorList>
            <person name="Illeghems K.G."/>
        </authorList>
    </citation>
    <scope>NUCLEOTIDE SEQUENCE [LARGE SCALE GENOMIC DNA]</scope>
    <source>
        <strain evidence="2">108B</strain>
    </source>
</reference>
<dbReference type="InterPro" id="IPR009057">
    <property type="entry name" value="Homeodomain-like_sf"/>
</dbReference>
<dbReference type="InterPro" id="IPR002514">
    <property type="entry name" value="Transposase_8"/>
</dbReference>
<dbReference type="GeneID" id="34783456"/>
<organism evidence="1 2">
    <name type="scientific">Acetobacter senegalensis</name>
    <dbReference type="NCBI Taxonomy" id="446692"/>
    <lineage>
        <taxon>Bacteria</taxon>
        <taxon>Pseudomonadati</taxon>
        <taxon>Pseudomonadota</taxon>
        <taxon>Alphaproteobacteria</taxon>
        <taxon>Acetobacterales</taxon>
        <taxon>Acetobacteraceae</taxon>
        <taxon>Acetobacter</taxon>
    </lineage>
</organism>
<dbReference type="SUPFAM" id="SSF46689">
    <property type="entry name" value="Homeodomain-like"/>
    <property type="match status" value="1"/>
</dbReference>
<dbReference type="Proteomes" id="UP000056109">
    <property type="component" value="Chromosome I"/>
</dbReference>
<dbReference type="KEGG" id="asz:ASN_2437"/>
<sequence length="146" mass="16214">MTERSEQNDACVAATFAATQASRALHPVIEIVGERRRAYDDAFRRRVVLASYETGQSVRAVARQFGVHVSVVYRWRQRLDFVNPSAKEQLSFVPVHMTSPVEGLGGDQSCGSGHEASILFPGGEKLMVDSRIAIEDLRKLLQVLRS</sequence>
<accession>A0A0U5EW09</accession>
<keyword evidence="2" id="KW-1185">Reference proteome</keyword>
<evidence type="ECO:0000313" key="1">
    <source>
        <dbReference type="EMBL" id="CEF41727.1"/>
    </source>
</evidence>
<dbReference type="GO" id="GO:0004803">
    <property type="term" value="F:transposase activity"/>
    <property type="evidence" value="ECO:0007669"/>
    <property type="project" value="InterPro"/>
</dbReference>
<dbReference type="Pfam" id="PF01527">
    <property type="entry name" value="HTH_Tnp_1"/>
    <property type="match status" value="1"/>
</dbReference>
<dbReference type="EMBL" id="LN606600">
    <property type="protein sequence ID" value="CEF41727.1"/>
    <property type="molecule type" value="Genomic_DNA"/>
</dbReference>
<protein>
    <recommendedName>
        <fullName evidence="3">Transposase</fullName>
    </recommendedName>
</protein>
<dbReference type="PATRIC" id="fig|446692.3.peg.2535"/>
<dbReference type="RefSeq" id="WP_010515588.1">
    <property type="nucleotide sequence ID" value="NZ_JAIMFP010000020.1"/>
</dbReference>